<evidence type="ECO:0000256" key="2">
    <source>
        <dbReference type="ARBA" id="ARBA00022573"/>
    </source>
</evidence>
<evidence type="ECO:0000256" key="5">
    <source>
        <dbReference type="SAM" id="MobiDB-lite"/>
    </source>
</evidence>
<dbReference type="CDD" id="cd01750">
    <property type="entry name" value="GATase1_CobQ"/>
    <property type="match status" value="1"/>
</dbReference>
<proteinExistence type="inferred from homology"/>
<comment type="pathway">
    <text evidence="1 4">Cofactor biosynthesis; adenosylcobalamin biosynthesis.</text>
</comment>
<keyword evidence="9" id="KW-1185">Reference proteome</keyword>
<dbReference type="InterPro" id="IPR004459">
    <property type="entry name" value="CobQ_synth"/>
</dbReference>
<comment type="caution">
    <text evidence="8">The sequence shown here is derived from an EMBL/GenBank/DDBJ whole genome shotgun (WGS) entry which is preliminary data.</text>
</comment>
<dbReference type="CDD" id="cd05389">
    <property type="entry name" value="CobQ_N"/>
    <property type="match status" value="1"/>
</dbReference>
<dbReference type="Gene3D" id="3.40.50.300">
    <property type="entry name" value="P-loop containing nucleotide triphosphate hydrolases"/>
    <property type="match status" value="1"/>
</dbReference>
<dbReference type="SUPFAM" id="SSF52317">
    <property type="entry name" value="Class I glutamine amidotransferase-like"/>
    <property type="match status" value="1"/>
</dbReference>
<dbReference type="InterPro" id="IPR047045">
    <property type="entry name" value="CobQ_N"/>
</dbReference>
<evidence type="ECO:0000256" key="4">
    <source>
        <dbReference type="HAMAP-Rule" id="MF_00028"/>
    </source>
</evidence>
<feature type="domain" description="CobQ/CobB/MinD/ParA nucleotide binding" evidence="6">
    <location>
        <begin position="6"/>
        <end position="231"/>
    </location>
</feature>
<dbReference type="GO" id="GO:0003824">
    <property type="term" value="F:catalytic activity"/>
    <property type="evidence" value="ECO:0007669"/>
    <property type="project" value="InterPro"/>
</dbReference>
<comment type="function">
    <text evidence="4">Catalyzes amidations at positions B, D, E, and G on adenosylcobyrinic A,C-diamide. NH(2) groups are provided by glutamine, and one molecule of ATP is hydrogenolyzed for each amidation.</text>
</comment>
<keyword evidence="2 4" id="KW-0169">Cobalamin biosynthesis</keyword>
<dbReference type="Gene3D" id="3.40.50.880">
    <property type="match status" value="1"/>
</dbReference>
<dbReference type="NCBIfam" id="NF001989">
    <property type="entry name" value="PRK00784.1"/>
    <property type="match status" value="1"/>
</dbReference>
<feature type="active site" evidence="4">
    <location>
        <position position="429"/>
    </location>
</feature>
<dbReference type="EMBL" id="SNXZ01000003">
    <property type="protein sequence ID" value="TDP97339.1"/>
    <property type="molecule type" value="Genomic_DNA"/>
</dbReference>
<dbReference type="UniPathway" id="UPA00148"/>
<dbReference type="InterPro" id="IPR033949">
    <property type="entry name" value="CobQ_GATase1"/>
</dbReference>
<dbReference type="PANTHER" id="PTHR21343">
    <property type="entry name" value="DETHIOBIOTIN SYNTHETASE"/>
    <property type="match status" value="1"/>
</dbReference>
<keyword evidence="3 4" id="KW-0315">Glutamine amidotransferase</keyword>
<dbReference type="GO" id="GO:0015420">
    <property type="term" value="F:ABC-type vitamin B12 transporter activity"/>
    <property type="evidence" value="ECO:0007669"/>
    <property type="project" value="UniProtKB-UniRule"/>
</dbReference>
<dbReference type="PROSITE" id="PS51273">
    <property type="entry name" value="GATASE_TYPE_1"/>
    <property type="match status" value="1"/>
</dbReference>
<evidence type="ECO:0000259" key="7">
    <source>
        <dbReference type="Pfam" id="PF07685"/>
    </source>
</evidence>
<reference evidence="8 9" key="1">
    <citation type="submission" date="2019-03" db="EMBL/GenBank/DDBJ databases">
        <title>Genomic Encyclopedia of Type Strains, Phase IV (KMG-IV): sequencing the most valuable type-strain genomes for metagenomic binning, comparative biology and taxonomic classification.</title>
        <authorList>
            <person name="Goeker M."/>
        </authorList>
    </citation>
    <scope>NUCLEOTIDE SEQUENCE [LARGE SCALE GENOMIC DNA]</scope>
    <source>
        <strain evidence="8 9">DSM 45361</strain>
    </source>
</reference>
<dbReference type="HAMAP" id="MF_00028">
    <property type="entry name" value="CobQ"/>
    <property type="match status" value="1"/>
</dbReference>
<evidence type="ECO:0000256" key="3">
    <source>
        <dbReference type="ARBA" id="ARBA00022962"/>
    </source>
</evidence>
<dbReference type="Pfam" id="PF07685">
    <property type="entry name" value="GATase_3"/>
    <property type="match status" value="1"/>
</dbReference>
<dbReference type="NCBIfam" id="TIGR00313">
    <property type="entry name" value="cobQ"/>
    <property type="match status" value="1"/>
</dbReference>
<sequence>MAGALLIAGTSSDAGKSVLVAGLCRWLAQRGVRVAPFKAQNMSNNSVVTPDGGEIGRAQAMQAAAAGLEPSVRFNPVLLKPSAGNDAQVVVLGKPTGTVSALSYAERKTALMDVVLDTLAGLRAEYDAVICEGAGSPAEINLRKNDIANMGLARAANLPVLVVGDIDRGGVFAHLYGTLALLDAADQALVSGFVINKFRGDRSLLAPGLDQLRALTGRPVLGVLPWREELWLDAEDSLSYAADGVIGRPAPPVGAQWLRVAVVRLPRISNATDVEALACEPGVSVRFVTDPSRVEDADLVVLPGSKSTVDDLRWLRENGLAEAIHAHVRAGRPLLGICGGYQMLAGTITDEVESGAGAVPGLGLLDVDITFAKTKTLANPVGTAFGHAATGYEIHHGQVTRRGELDPLITTDDGDEGARHGPIAATHWHGLLENDAVRKEVLRWAADLAGRQFTVAGTVAFAEVRAAQLDLLAALVAEDLDTDAVLRLLARGAPGGLGGVPPGAPREPLSRSSAGGASPARA</sequence>
<comment type="similarity">
    <text evidence="4">Belongs to the CobB/CobQ family. CobQ subfamily.</text>
</comment>
<accession>A0A4R6SBB4</accession>
<dbReference type="SUPFAM" id="SSF52540">
    <property type="entry name" value="P-loop containing nucleoside triphosphate hydrolases"/>
    <property type="match status" value="1"/>
</dbReference>
<dbReference type="Pfam" id="PF01656">
    <property type="entry name" value="CbiA"/>
    <property type="match status" value="1"/>
</dbReference>
<dbReference type="Proteomes" id="UP000295444">
    <property type="component" value="Unassembled WGS sequence"/>
</dbReference>
<evidence type="ECO:0000313" key="8">
    <source>
        <dbReference type="EMBL" id="TDP97339.1"/>
    </source>
</evidence>
<dbReference type="GO" id="GO:0009236">
    <property type="term" value="P:cobalamin biosynthetic process"/>
    <property type="evidence" value="ECO:0007669"/>
    <property type="project" value="UniProtKB-UniRule"/>
</dbReference>
<feature type="active site" description="Nucleophile" evidence="4">
    <location>
        <position position="338"/>
    </location>
</feature>
<feature type="compositionally biased region" description="Low complexity" evidence="5">
    <location>
        <begin position="510"/>
        <end position="522"/>
    </location>
</feature>
<evidence type="ECO:0000313" key="9">
    <source>
        <dbReference type="Proteomes" id="UP000295444"/>
    </source>
</evidence>
<organism evidence="8 9">
    <name type="scientific">Labedaea rhizosphaerae</name>
    <dbReference type="NCBI Taxonomy" id="598644"/>
    <lineage>
        <taxon>Bacteria</taxon>
        <taxon>Bacillati</taxon>
        <taxon>Actinomycetota</taxon>
        <taxon>Actinomycetes</taxon>
        <taxon>Pseudonocardiales</taxon>
        <taxon>Pseudonocardiaceae</taxon>
        <taxon>Labedaea</taxon>
    </lineage>
</organism>
<dbReference type="PANTHER" id="PTHR21343:SF1">
    <property type="entry name" value="COBYRIC ACID SYNTHASE"/>
    <property type="match status" value="1"/>
</dbReference>
<dbReference type="InterPro" id="IPR002586">
    <property type="entry name" value="CobQ/CobB/MinD/ParA_Nub-bd_dom"/>
</dbReference>
<gene>
    <name evidence="4" type="primary">cobQ</name>
    <name evidence="8" type="ORF">EV186_103303</name>
</gene>
<protein>
    <recommendedName>
        <fullName evidence="4">Cobyric acid synthase</fullName>
    </recommendedName>
</protein>
<feature type="region of interest" description="Disordered" evidence="5">
    <location>
        <begin position="496"/>
        <end position="522"/>
    </location>
</feature>
<dbReference type="InterPro" id="IPR011698">
    <property type="entry name" value="GATase_3"/>
</dbReference>
<name>A0A4R6SBB4_LABRH</name>
<evidence type="ECO:0000259" key="6">
    <source>
        <dbReference type="Pfam" id="PF01656"/>
    </source>
</evidence>
<evidence type="ECO:0000256" key="1">
    <source>
        <dbReference type="ARBA" id="ARBA00004953"/>
    </source>
</evidence>
<dbReference type="InterPro" id="IPR029062">
    <property type="entry name" value="Class_I_gatase-like"/>
</dbReference>
<feature type="domain" description="CobB/CobQ-like glutamine amidotransferase" evidence="7">
    <location>
        <begin position="259"/>
        <end position="436"/>
    </location>
</feature>
<dbReference type="PROSITE" id="PS51274">
    <property type="entry name" value="GATASE_COBBQ"/>
    <property type="match status" value="1"/>
</dbReference>
<dbReference type="InterPro" id="IPR027417">
    <property type="entry name" value="P-loop_NTPase"/>
</dbReference>
<dbReference type="AlphaFoldDB" id="A0A4R6SBB4"/>
<dbReference type="RefSeq" id="WP_243754132.1">
    <property type="nucleotide sequence ID" value="NZ_SNXZ01000003.1"/>
</dbReference>